<organism evidence="3 4">
    <name type="scientific">Gordonia rhizosphera NBRC 16068</name>
    <dbReference type="NCBI Taxonomy" id="1108045"/>
    <lineage>
        <taxon>Bacteria</taxon>
        <taxon>Bacillati</taxon>
        <taxon>Actinomycetota</taxon>
        <taxon>Actinomycetes</taxon>
        <taxon>Mycobacteriales</taxon>
        <taxon>Gordoniaceae</taxon>
        <taxon>Gordonia</taxon>
    </lineage>
</organism>
<evidence type="ECO:0008006" key="5">
    <source>
        <dbReference type="Google" id="ProtNLM"/>
    </source>
</evidence>
<protein>
    <recommendedName>
        <fullName evidence="5">DUF35 domain-containing protein</fullName>
    </recommendedName>
</protein>
<reference evidence="3 4" key="1">
    <citation type="submission" date="2012-08" db="EMBL/GenBank/DDBJ databases">
        <title>Whole genome shotgun sequence of Gordonia rhizosphera NBRC 16068.</title>
        <authorList>
            <person name="Takarada H."/>
            <person name="Isaki S."/>
            <person name="Hosoyama A."/>
            <person name="Tsuchikane K."/>
            <person name="Katsumata H."/>
            <person name="Baba S."/>
            <person name="Ohji S."/>
            <person name="Yamazaki S."/>
            <person name="Fujita N."/>
        </authorList>
    </citation>
    <scope>NUCLEOTIDE SEQUENCE [LARGE SCALE GENOMIC DNA]</scope>
    <source>
        <strain evidence="3 4">NBRC 16068</strain>
    </source>
</reference>
<evidence type="ECO:0000259" key="1">
    <source>
        <dbReference type="Pfam" id="PF01796"/>
    </source>
</evidence>
<sequence length="132" mass="14573">MRRLGITPSVISAEFWKAADEHRLVVPRCNRTGTHFFPPERCVPGTLSTDWSYVESSGMGTVTTFTVVHRAPAADFDVPYVLAVVAVDEGWNYLTNIVGCDPDAVSIGMRVTVTYERIDDVTLPAFKPIDNP</sequence>
<feature type="domain" description="ChsH2 C-terminal OB-fold" evidence="1">
    <location>
        <begin position="53"/>
        <end position="114"/>
    </location>
</feature>
<dbReference type="PANTHER" id="PTHR34075:SF5">
    <property type="entry name" value="BLR3430 PROTEIN"/>
    <property type="match status" value="1"/>
</dbReference>
<name>K6WEU6_9ACTN</name>
<gene>
    <name evidence="3" type="ORF">GORHZ_169_00170</name>
</gene>
<dbReference type="InterPro" id="IPR052513">
    <property type="entry name" value="Thioester_dehydratase-like"/>
</dbReference>
<keyword evidence="4" id="KW-1185">Reference proteome</keyword>
<dbReference type="eggNOG" id="COG1545">
    <property type="taxonomic scope" value="Bacteria"/>
</dbReference>
<evidence type="ECO:0000313" key="4">
    <source>
        <dbReference type="Proteomes" id="UP000008363"/>
    </source>
</evidence>
<feature type="domain" description="ChsH2 rubredoxin-like zinc ribbon" evidence="2">
    <location>
        <begin position="16"/>
        <end position="41"/>
    </location>
</feature>
<dbReference type="RefSeq" id="WP_006336535.1">
    <property type="nucleotide sequence ID" value="NZ_BAHC01000169.1"/>
</dbReference>
<evidence type="ECO:0000259" key="2">
    <source>
        <dbReference type="Pfam" id="PF12172"/>
    </source>
</evidence>
<dbReference type="Proteomes" id="UP000008363">
    <property type="component" value="Unassembled WGS sequence"/>
</dbReference>
<dbReference type="OrthoDB" id="7470921at2"/>
<dbReference type="AlphaFoldDB" id="K6WEU6"/>
<dbReference type="PANTHER" id="PTHR34075">
    <property type="entry name" value="BLR3430 PROTEIN"/>
    <property type="match status" value="1"/>
</dbReference>
<dbReference type="Pfam" id="PF12172">
    <property type="entry name" value="zf-ChsH2"/>
    <property type="match status" value="1"/>
</dbReference>
<accession>K6WEU6</accession>
<dbReference type="Pfam" id="PF01796">
    <property type="entry name" value="OB_ChsH2_C"/>
    <property type="match status" value="1"/>
</dbReference>
<dbReference type="STRING" id="1108045.GORHZ_169_00170"/>
<dbReference type="InterPro" id="IPR002878">
    <property type="entry name" value="ChsH2_C"/>
</dbReference>
<dbReference type="EMBL" id="BAHC01000169">
    <property type="protein sequence ID" value="GAB92271.1"/>
    <property type="molecule type" value="Genomic_DNA"/>
</dbReference>
<dbReference type="InterPro" id="IPR012340">
    <property type="entry name" value="NA-bd_OB-fold"/>
</dbReference>
<dbReference type="InterPro" id="IPR022002">
    <property type="entry name" value="ChsH2_Znr"/>
</dbReference>
<comment type="caution">
    <text evidence="3">The sequence shown here is derived from an EMBL/GenBank/DDBJ whole genome shotgun (WGS) entry which is preliminary data.</text>
</comment>
<evidence type="ECO:0000313" key="3">
    <source>
        <dbReference type="EMBL" id="GAB92271.1"/>
    </source>
</evidence>
<dbReference type="SUPFAM" id="SSF50249">
    <property type="entry name" value="Nucleic acid-binding proteins"/>
    <property type="match status" value="1"/>
</dbReference>
<proteinExistence type="predicted"/>